<evidence type="ECO:0000313" key="3">
    <source>
        <dbReference type="EMBL" id="RWR16076.1"/>
    </source>
</evidence>
<comment type="caution">
    <text evidence="3">The sequence shown here is derived from an EMBL/GenBank/DDBJ whole genome shotgun (WGS) entry which is preliminary data.</text>
</comment>
<protein>
    <submittedName>
        <fullName evidence="3">AAA family ATPase</fullName>
    </submittedName>
</protein>
<dbReference type="Gene3D" id="1.20.58.760">
    <property type="entry name" value="Peptidase M41"/>
    <property type="match status" value="1"/>
</dbReference>
<dbReference type="GO" id="GO:0006508">
    <property type="term" value="P:proteolysis"/>
    <property type="evidence" value="ECO:0007669"/>
    <property type="project" value="InterPro"/>
</dbReference>
<dbReference type="Gene3D" id="1.10.8.60">
    <property type="match status" value="1"/>
</dbReference>
<dbReference type="SUPFAM" id="SSF140990">
    <property type="entry name" value="FtsH protease domain-like"/>
    <property type="match status" value="1"/>
</dbReference>
<organism evidence="3 4">
    <name type="scientific">Paenirhodobacter populi</name>
    <dbReference type="NCBI Taxonomy" id="2306993"/>
    <lineage>
        <taxon>Bacteria</taxon>
        <taxon>Pseudomonadati</taxon>
        <taxon>Pseudomonadota</taxon>
        <taxon>Alphaproteobacteria</taxon>
        <taxon>Rhodobacterales</taxon>
        <taxon>Rhodobacter group</taxon>
        <taxon>Paenirhodobacter</taxon>
    </lineage>
</organism>
<reference evidence="3 4" key="2">
    <citation type="submission" date="2019-01" db="EMBL/GenBank/DDBJ databases">
        <authorList>
            <person name="Li Y."/>
        </authorList>
    </citation>
    <scope>NUCLEOTIDE SEQUENCE [LARGE SCALE GENOMIC DNA]</scope>
    <source>
        <strain evidence="3 4">SK2B-1</strain>
    </source>
</reference>
<reference evidence="3 4" key="1">
    <citation type="submission" date="2019-01" db="EMBL/GenBank/DDBJ databases">
        <title>Sinorhodobacter populi sp. nov. isolated from the symptomatic bark tissue of Populus euramericana canker.</title>
        <authorList>
            <person name="Xu G."/>
        </authorList>
    </citation>
    <scope>NUCLEOTIDE SEQUENCE [LARGE SCALE GENOMIC DNA]</scope>
    <source>
        <strain evidence="3 4">SK2B-1</strain>
    </source>
</reference>
<proteinExistence type="predicted"/>
<dbReference type="SUPFAM" id="SSF52540">
    <property type="entry name" value="P-loop containing nucleoside triphosphate hydrolases"/>
    <property type="match status" value="1"/>
</dbReference>
<dbReference type="InterPro" id="IPR000642">
    <property type="entry name" value="Peptidase_M41"/>
</dbReference>
<dbReference type="GO" id="GO:0004176">
    <property type="term" value="F:ATP-dependent peptidase activity"/>
    <property type="evidence" value="ECO:0007669"/>
    <property type="project" value="InterPro"/>
</dbReference>
<evidence type="ECO:0000313" key="4">
    <source>
        <dbReference type="Proteomes" id="UP000284476"/>
    </source>
</evidence>
<dbReference type="RefSeq" id="WP_128210603.1">
    <property type="nucleotide sequence ID" value="NZ_JBHRSO010000056.1"/>
</dbReference>
<dbReference type="Gene3D" id="3.40.50.300">
    <property type="entry name" value="P-loop containing nucleotide triphosphate hydrolases"/>
    <property type="match status" value="1"/>
</dbReference>
<dbReference type="Proteomes" id="UP000284476">
    <property type="component" value="Unassembled WGS sequence"/>
</dbReference>
<dbReference type="GO" id="GO:0005886">
    <property type="term" value="C:plasma membrane"/>
    <property type="evidence" value="ECO:0007669"/>
    <property type="project" value="TreeGrafter"/>
</dbReference>
<gene>
    <name evidence="3" type="ORF">D2T30_22460</name>
</gene>
<dbReference type="Pfam" id="PF01434">
    <property type="entry name" value="Peptidase_M41"/>
    <property type="match status" value="1"/>
</dbReference>
<dbReference type="EMBL" id="SAUZ01000054">
    <property type="protein sequence ID" value="RWR16076.1"/>
    <property type="molecule type" value="Genomic_DNA"/>
</dbReference>
<feature type="domain" description="Peptidase M41" evidence="2">
    <location>
        <begin position="192"/>
        <end position="289"/>
    </location>
</feature>
<dbReference type="GO" id="GO:0030163">
    <property type="term" value="P:protein catabolic process"/>
    <property type="evidence" value="ECO:0007669"/>
    <property type="project" value="TreeGrafter"/>
</dbReference>
<dbReference type="GO" id="GO:0005524">
    <property type="term" value="F:ATP binding"/>
    <property type="evidence" value="ECO:0007669"/>
    <property type="project" value="InterPro"/>
</dbReference>
<dbReference type="InterPro" id="IPR003959">
    <property type="entry name" value="ATPase_AAA_core"/>
</dbReference>
<dbReference type="GO" id="GO:0004222">
    <property type="term" value="F:metalloendopeptidase activity"/>
    <property type="evidence" value="ECO:0007669"/>
    <property type="project" value="InterPro"/>
</dbReference>
<feature type="domain" description="ATPase AAA-type core" evidence="1">
    <location>
        <begin position="25"/>
        <end position="113"/>
    </location>
</feature>
<dbReference type="Pfam" id="PF00004">
    <property type="entry name" value="AAA"/>
    <property type="match status" value="1"/>
</dbReference>
<dbReference type="PANTHER" id="PTHR23076:SF97">
    <property type="entry name" value="ATP-DEPENDENT ZINC METALLOPROTEASE YME1L1"/>
    <property type="match status" value="1"/>
</dbReference>
<accession>A0A443J6Q2</accession>
<dbReference type="GO" id="GO:0016887">
    <property type="term" value="F:ATP hydrolysis activity"/>
    <property type="evidence" value="ECO:0007669"/>
    <property type="project" value="InterPro"/>
</dbReference>
<sequence length="313" mass="33490">MGNSAGIACVTGSFAEWQSAGHLGEMRKTFAEARRLAPCILFIDEIDAVGSRADSDRHGSNYRTQVINGFLGEVNSIALREGVILIGACNHPERMDPAMLRAGRFDLKIEVPLPDAGAILGLLRRQLREDIADAELKALSHRAVGRSPADIDAAIRAARSDARHARKRLTAATLCDHLNIGSDAENMDRLWQIALHEAGHAVAGAALQLGQITRMMISDEGGQITQLPRQTESLLADIEAEITYCPAGRAAERAVLGEISAGAGGPAQSDLAKATQWTLDIEAVYGLGCKGPVWHGGDKEALLRDPVVEARVR</sequence>
<dbReference type="InterPro" id="IPR027417">
    <property type="entry name" value="P-loop_NTPase"/>
</dbReference>
<evidence type="ECO:0000259" key="1">
    <source>
        <dbReference type="Pfam" id="PF00004"/>
    </source>
</evidence>
<dbReference type="PANTHER" id="PTHR23076">
    <property type="entry name" value="METALLOPROTEASE M41 FTSH"/>
    <property type="match status" value="1"/>
</dbReference>
<name>A0A443J6Q2_9RHOB</name>
<dbReference type="AlphaFoldDB" id="A0A443J6Q2"/>
<evidence type="ECO:0000259" key="2">
    <source>
        <dbReference type="Pfam" id="PF01434"/>
    </source>
</evidence>
<dbReference type="InterPro" id="IPR037219">
    <property type="entry name" value="Peptidase_M41-like"/>
</dbReference>
<dbReference type="CDD" id="cd19481">
    <property type="entry name" value="RecA-like_protease"/>
    <property type="match status" value="1"/>
</dbReference>